<dbReference type="AlphaFoldDB" id="A0A840TWC7"/>
<reference evidence="8 9" key="1">
    <citation type="submission" date="2020-08" db="EMBL/GenBank/DDBJ databases">
        <title>Genomic Encyclopedia of Type Strains, Phase IV (KMG-IV): sequencing the most valuable type-strain genomes for metagenomic binning, comparative biology and taxonomic classification.</title>
        <authorList>
            <person name="Goeker M."/>
        </authorList>
    </citation>
    <scope>NUCLEOTIDE SEQUENCE [LARGE SCALE GENOMIC DNA]</scope>
    <source>
        <strain evidence="8 9">DSM 105074</strain>
    </source>
</reference>
<accession>A0A840TWC7</accession>
<keyword evidence="5" id="KW-0998">Cell outer membrane</keyword>
<dbReference type="Gene3D" id="1.25.40.390">
    <property type="match status" value="1"/>
</dbReference>
<feature type="domain" description="RagB/SusD" evidence="6">
    <location>
        <begin position="367"/>
        <end position="480"/>
    </location>
</feature>
<name>A0A840TWC7_9BACT</name>
<dbReference type="InterPro" id="IPR033985">
    <property type="entry name" value="SusD-like_N"/>
</dbReference>
<comment type="caution">
    <text evidence="8">The sequence shown here is derived from an EMBL/GenBank/DDBJ whole genome shotgun (WGS) entry which is preliminary data.</text>
</comment>
<keyword evidence="9" id="KW-1185">Reference proteome</keyword>
<dbReference type="Proteomes" id="UP000557307">
    <property type="component" value="Unassembled WGS sequence"/>
</dbReference>
<feature type="domain" description="SusD-like N-terminal" evidence="7">
    <location>
        <begin position="77"/>
        <end position="242"/>
    </location>
</feature>
<dbReference type="GO" id="GO:0009279">
    <property type="term" value="C:cell outer membrane"/>
    <property type="evidence" value="ECO:0007669"/>
    <property type="project" value="UniProtKB-SubCell"/>
</dbReference>
<dbReference type="PROSITE" id="PS51257">
    <property type="entry name" value="PROKAR_LIPOPROTEIN"/>
    <property type="match status" value="1"/>
</dbReference>
<dbReference type="Pfam" id="PF14322">
    <property type="entry name" value="SusD-like_3"/>
    <property type="match status" value="1"/>
</dbReference>
<keyword evidence="4" id="KW-0472">Membrane</keyword>
<comment type="subcellular location">
    <subcellularLocation>
        <location evidence="1">Cell outer membrane</location>
    </subcellularLocation>
</comment>
<gene>
    <name evidence="8" type="ORF">HNQ92_004042</name>
</gene>
<evidence type="ECO:0000256" key="2">
    <source>
        <dbReference type="ARBA" id="ARBA00006275"/>
    </source>
</evidence>
<evidence type="ECO:0000259" key="6">
    <source>
        <dbReference type="Pfam" id="PF07980"/>
    </source>
</evidence>
<evidence type="ECO:0000256" key="1">
    <source>
        <dbReference type="ARBA" id="ARBA00004442"/>
    </source>
</evidence>
<dbReference type="InterPro" id="IPR012944">
    <property type="entry name" value="SusD_RagB_dom"/>
</dbReference>
<evidence type="ECO:0000256" key="4">
    <source>
        <dbReference type="ARBA" id="ARBA00023136"/>
    </source>
</evidence>
<dbReference type="RefSeq" id="WP_184176472.1">
    <property type="nucleotide sequence ID" value="NZ_JACHGF010000007.1"/>
</dbReference>
<dbReference type="CDD" id="cd08977">
    <property type="entry name" value="SusD"/>
    <property type="match status" value="1"/>
</dbReference>
<protein>
    <recommendedName>
        <fullName evidence="10">RagB/SusD family nutrient uptake outer membrane protein</fullName>
    </recommendedName>
</protein>
<proteinExistence type="inferred from homology"/>
<dbReference type="SUPFAM" id="SSF48452">
    <property type="entry name" value="TPR-like"/>
    <property type="match status" value="1"/>
</dbReference>
<dbReference type="InterPro" id="IPR011990">
    <property type="entry name" value="TPR-like_helical_dom_sf"/>
</dbReference>
<evidence type="ECO:0000256" key="3">
    <source>
        <dbReference type="ARBA" id="ARBA00022729"/>
    </source>
</evidence>
<dbReference type="Pfam" id="PF07980">
    <property type="entry name" value="SusD_RagB"/>
    <property type="match status" value="1"/>
</dbReference>
<evidence type="ECO:0000259" key="7">
    <source>
        <dbReference type="Pfam" id="PF14322"/>
    </source>
</evidence>
<comment type="similarity">
    <text evidence="2">Belongs to the SusD family.</text>
</comment>
<dbReference type="EMBL" id="JACHGF010000007">
    <property type="protein sequence ID" value="MBB5285882.1"/>
    <property type="molecule type" value="Genomic_DNA"/>
</dbReference>
<evidence type="ECO:0000313" key="8">
    <source>
        <dbReference type="EMBL" id="MBB5285882.1"/>
    </source>
</evidence>
<evidence type="ECO:0000313" key="9">
    <source>
        <dbReference type="Proteomes" id="UP000557307"/>
    </source>
</evidence>
<organism evidence="8 9">
    <name type="scientific">Rhabdobacter roseus</name>
    <dbReference type="NCBI Taxonomy" id="1655419"/>
    <lineage>
        <taxon>Bacteria</taxon>
        <taxon>Pseudomonadati</taxon>
        <taxon>Bacteroidota</taxon>
        <taxon>Cytophagia</taxon>
        <taxon>Cytophagales</taxon>
        <taxon>Cytophagaceae</taxon>
        <taxon>Rhabdobacter</taxon>
    </lineage>
</organism>
<evidence type="ECO:0000256" key="5">
    <source>
        <dbReference type="ARBA" id="ARBA00023237"/>
    </source>
</evidence>
<sequence length="488" mass="53259">MKVPYYKHNAWGLVLTVTLLFGTSACHENLLDPVPVTSISEATAFSTPAKVLAQVNGLYGQFSSPSFYGGRYLIFNEQRGNEFSQNDGNNSTGANVWNQSITGSGDFVNAVWNAAYSTINSANILIDRLDPSFSVVEDAVRRSYVAEAKFIRAFSYFSLVQTYASPYVQKPTVAALPLRLSGETSGGNNDFVFSTVTDVYNQIIQDLNEAEADLPATYGTALLNVARARKATAIALKTRVYLAQGNYTKVVEEAAKLVPTTPPYQYTSGSLTHRLEPNLTTLFNGSYIGNEAIFTIPFLIPTEAPALQSALASNYLTPVIYLNPQGIVTDPVFSSETSTDARKNLVITNTSGQKLLRKFPKNSAPFTDYIPVVRYAEVLLNYAEAAAQTNDLPRALALLQAVRNRSDATFTFATGVNSREELIQTIRNERRIELLGEGFRTHDLFRTNSPLPAKVGNAGTAPAIAPTAPNYVWPIPSGELAYNKLAPR</sequence>
<keyword evidence="3" id="KW-0732">Signal</keyword>
<evidence type="ECO:0008006" key="10">
    <source>
        <dbReference type="Google" id="ProtNLM"/>
    </source>
</evidence>